<reference evidence="1 2" key="1">
    <citation type="submission" date="2020-05" db="EMBL/GenBank/DDBJ databases">
        <title>Distinct polysaccharide utilization as determinants for interspecies competition between intestinal Prevotella spp.</title>
        <authorList>
            <person name="Galvez E.J.C."/>
            <person name="Iljazovic A."/>
            <person name="Strowig T."/>
        </authorList>
    </citation>
    <scope>NUCLEOTIDE SEQUENCE [LARGE SCALE GENOMIC DNA]</scope>
    <source>
        <strain evidence="1 2">PMUR</strain>
    </source>
</reference>
<organism evidence="1 2">
    <name type="scientific">Xylanibacter muris</name>
    <dbReference type="NCBI Taxonomy" id="2736290"/>
    <lineage>
        <taxon>Bacteria</taxon>
        <taxon>Pseudomonadati</taxon>
        <taxon>Bacteroidota</taxon>
        <taxon>Bacteroidia</taxon>
        <taxon>Bacteroidales</taxon>
        <taxon>Prevotellaceae</taxon>
        <taxon>Xylanibacter</taxon>
    </lineage>
</organism>
<sequence>MSNGRYGFTARYRMRVRARDIKKGVSMRYYETHSIRMGVSYSSDALYLRTSADFVSSDYKGRDTGWLLSQTACYRYRRMRLDMSMVYFDTDSYESRLYAYEKGLLYGFSSFMCYGKGMRGTLISRVDISDKIMVMAKIGYTAYFDRSSIGSGLQMIDASSMTDTELQVRMRF</sequence>
<gene>
    <name evidence="1" type="ORF">HPS56_00900</name>
</gene>
<dbReference type="EMBL" id="JABKKF010000001">
    <property type="protein sequence ID" value="NPD90931.1"/>
    <property type="molecule type" value="Genomic_DNA"/>
</dbReference>
<accession>A0ABX2AIP7</accession>
<evidence type="ECO:0000313" key="2">
    <source>
        <dbReference type="Proteomes" id="UP000714420"/>
    </source>
</evidence>
<name>A0ABX2AIP7_9BACT</name>
<evidence type="ECO:0000313" key="1">
    <source>
        <dbReference type="EMBL" id="NPD90931.1"/>
    </source>
</evidence>
<comment type="caution">
    <text evidence="1">The sequence shown here is derived from an EMBL/GenBank/DDBJ whole genome shotgun (WGS) entry which is preliminary data.</text>
</comment>
<proteinExistence type="predicted"/>
<dbReference type="RefSeq" id="WP_285822002.1">
    <property type="nucleotide sequence ID" value="NZ_CASGMU010000001.1"/>
</dbReference>
<dbReference type="Proteomes" id="UP000714420">
    <property type="component" value="Unassembled WGS sequence"/>
</dbReference>
<keyword evidence="2" id="KW-1185">Reference proteome</keyword>
<protein>
    <submittedName>
        <fullName evidence="1">Uncharacterized protein</fullName>
    </submittedName>
</protein>